<feature type="transmembrane region" description="Helical" evidence="6">
    <location>
        <begin position="92"/>
        <end position="114"/>
    </location>
</feature>
<reference evidence="7 8" key="1">
    <citation type="journal article" date="2010" name="Stand. Genomic Sci.">
        <title>Complete genome sequence of Acetohalobium arabaticum type strain (Z-7288).</title>
        <authorList>
            <person name="Sikorski J."/>
            <person name="Lapidus A."/>
            <person name="Chertkov O."/>
            <person name="Lucas S."/>
            <person name="Copeland A."/>
            <person name="Glavina Del Rio T."/>
            <person name="Nolan M."/>
            <person name="Tice H."/>
            <person name="Cheng J.F."/>
            <person name="Han C."/>
            <person name="Brambilla E."/>
            <person name="Pitluck S."/>
            <person name="Liolios K."/>
            <person name="Ivanova N."/>
            <person name="Mavromatis K."/>
            <person name="Mikhailova N."/>
            <person name="Pati A."/>
            <person name="Bruce D."/>
            <person name="Detter C."/>
            <person name="Tapia R."/>
            <person name="Goodwin L."/>
            <person name="Chen A."/>
            <person name="Palaniappan K."/>
            <person name="Land M."/>
            <person name="Hauser L."/>
            <person name="Chang Y.J."/>
            <person name="Jeffries C.D."/>
            <person name="Rohde M."/>
            <person name="Goker M."/>
            <person name="Spring S."/>
            <person name="Woyke T."/>
            <person name="Bristow J."/>
            <person name="Eisen J.A."/>
            <person name="Markowitz V."/>
            <person name="Hugenholtz P."/>
            <person name="Kyrpides N.C."/>
            <person name="Klenk H.P."/>
        </authorList>
    </citation>
    <scope>NUCLEOTIDE SEQUENCE [LARGE SCALE GENOMIC DNA]</scope>
    <source>
        <strain evidence="8">ATCC 49924 / DSM 5501 / Z-7288</strain>
    </source>
</reference>
<dbReference type="EMBL" id="CP002105">
    <property type="protein sequence ID" value="ADL12333.1"/>
    <property type="molecule type" value="Genomic_DNA"/>
</dbReference>
<evidence type="ECO:0000313" key="8">
    <source>
        <dbReference type="Proteomes" id="UP000001661"/>
    </source>
</evidence>
<dbReference type="GO" id="GO:0043190">
    <property type="term" value="C:ATP-binding cassette (ABC) transporter complex"/>
    <property type="evidence" value="ECO:0007669"/>
    <property type="project" value="InterPro"/>
</dbReference>
<keyword evidence="2" id="KW-1003">Cell membrane</keyword>
<feature type="transmembrane region" description="Helical" evidence="6">
    <location>
        <begin position="126"/>
        <end position="143"/>
    </location>
</feature>
<dbReference type="eggNOG" id="COG0619">
    <property type="taxonomic scope" value="Bacteria"/>
</dbReference>
<dbReference type="InterPro" id="IPR003339">
    <property type="entry name" value="ABC/ECF_trnsptr_transmembrane"/>
</dbReference>
<comment type="subcellular location">
    <subcellularLocation>
        <location evidence="1">Cell membrane</location>
        <topology evidence="1">Multi-pass membrane protein</topology>
    </subcellularLocation>
</comment>
<dbReference type="KEGG" id="aar:Acear_0794"/>
<sequence>MLDIDQYAYSNQLRQVHPVEKALFTFMTMLVCLVANSIITSLAVITLMVGVVIFKAEIPLQFLIKLLLLPISFLFLATVTVVITITNSGGDFLFYFNLFGWKIGVGAGSLIKALNLFLKSLGTVSCLYFLALTTPMVELLSILKRLKIPKIFIELMILIYRFIFVLLETANLIRVSQVSRLGYSSFKNSFYSLSKLVSNLFVRSYYRAKGLLTTLLARGYEGEIKVLEPDYEYSKKNFVLIFVAEILLIILTIYVGGGDFVIINT</sequence>
<evidence type="ECO:0000313" key="7">
    <source>
        <dbReference type="EMBL" id="ADL12333.1"/>
    </source>
</evidence>
<evidence type="ECO:0000256" key="4">
    <source>
        <dbReference type="ARBA" id="ARBA00022989"/>
    </source>
</evidence>
<evidence type="ECO:0000256" key="2">
    <source>
        <dbReference type="ARBA" id="ARBA00022475"/>
    </source>
</evidence>
<evidence type="ECO:0000256" key="6">
    <source>
        <dbReference type="SAM" id="Phobius"/>
    </source>
</evidence>
<dbReference type="STRING" id="574087.Acear_0794"/>
<keyword evidence="4 6" id="KW-1133">Transmembrane helix</keyword>
<dbReference type="OrthoDB" id="9815246at2"/>
<evidence type="ECO:0000256" key="3">
    <source>
        <dbReference type="ARBA" id="ARBA00022692"/>
    </source>
</evidence>
<dbReference type="InterPro" id="IPR012809">
    <property type="entry name" value="ECF_CbiQ"/>
</dbReference>
<proteinExistence type="predicted"/>
<keyword evidence="8" id="KW-1185">Reference proteome</keyword>
<dbReference type="CDD" id="cd16914">
    <property type="entry name" value="EcfT"/>
    <property type="match status" value="1"/>
</dbReference>
<dbReference type="NCBIfam" id="TIGR02454">
    <property type="entry name" value="ECF_T_CbiQ"/>
    <property type="match status" value="1"/>
</dbReference>
<keyword evidence="3 6" id="KW-0812">Transmembrane</keyword>
<accession>D9QVS4</accession>
<evidence type="ECO:0000256" key="5">
    <source>
        <dbReference type="ARBA" id="ARBA00023136"/>
    </source>
</evidence>
<dbReference type="GO" id="GO:0006824">
    <property type="term" value="P:cobalt ion transport"/>
    <property type="evidence" value="ECO:0007669"/>
    <property type="project" value="InterPro"/>
</dbReference>
<dbReference type="Proteomes" id="UP000001661">
    <property type="component" value="Chromosome"/>
</dbReference>
<dbReference type="AlphaFoldDB" id="D9QVS4"/>
<dbReference type="Pfam" id="PF02361">
    <property type="entry name" value="CbiQ"/>
    <property type="match status" value="1"/>
</dbReference>
<gene>
    <name evidence="7" type="ordered locus">Acear_0794</name>
</gene>
<feature type="transmembrane region" description="Helical" evidence="6">
    <location>
        <begin position="23"/>
        <end position="54"/>
    </location>
</feature>
<dbReference type="InterPro" id="IPR052770">
    <property type="entry name" value="Cobalt_transport_CbiQ"/>
</dbReference>
<dbReference type="PANTHER" id="PTHR43723:SF1">
    <property type="entry name" value="COBALT TRANSPORT PROTEIN CBIQ"/>
    <property type="match status" value="1"/>
</dbReference>
<feature type="transmembrane region" description="Helical" evidence="6">
    <location>
        <begin position="66"/>
        <end position="86"/>
    </location>
</feature>
<protein>
    <submittedName>
        <fullName evidence="7">Cobalt ABC transporter, inner membrane subunit CbiQ</fullName>
    </submittedName>
</protein>
<dbReference type="PANTHER" id="PTHR43723">
    <property type="entry name" value="COBALT TRANSPORT PROTEIN CBIQ"/>
    <property type="match status" value="1"/>
</dbReference>
<name>D9QVS4_ACEAZ</name>
<keyword evidence="5 6" id="KW-0472">Membrane</keyword>
<feature type="transmembrane region" description="Helical" evidence="6">
    <location>
        <begin position="155"/>
        <end position="173"/>
    </location>
</feature>
<organism evidence="7 8">
    <name type="scientific">Acetohalobium arabaticum (strain ATCC 49924 / DSM 5501 / Z-7288)</name>
    <dbReference type="NCBI Taxonomy" id="574087"/>
    <lineage>
        <taxon>Bacteria</taxon>
        <taxon>Bacillati</taxon>
        <taxon>Bacillota</taxon>
        <taxon>Clostridia</taxon>
        <taxon>Halanaerobiales</taxon>
        <taxon>Halobacteroidaceae</taxon>
        <taxon>Acetohalobium</taxon>
    </lineage>
</organism>
<evidence type="ECO:0000256" key="1">
    <source>
        <dbReference type="ARBA" id="ARBA00004651"/>
    </source>
</evidence>
<feature type="transmembrane region" description="Helical" evidence="6">
    <location>
        <begin position="238"/>
        <end position="263"/>
    </location>
</feature>
<dbReference type="HOGENOM" id="CLU_056469_5_0_9"/>